<proteinExistence type="predicted"/>
<feature type="chain" id="PRO_5014192160" evidence="2">
    <location>
        <begin position="17"/>
        <end position="118"/>
    </location>
</feature>
<dbReference type="EMBL" id="MSFO01000002">
    <property type="protein sequence ID" value="PLB52550.1"/>
    <property type="molecule type" value="Genomic_DNA"/>
</dbReference>
<feature type="signal peptide" evidence="2">
    <location>
        <begin position="1"/>
        <end position="16"/>
    </location>
</feature>
<dbReference type="GeneID" id="36549989"/>
<organism evidence="3 4">
    <name type="scientific">Aspergillus steynii IBT 23096</name>
    <dbReference type="NCBI Taxonomy" id="1392250"/>
    <lineage>
        <taxon>Eukaryota</taxon>
        <taxon>Fungi</taxon>
        <taxon>Dikarya</taxon>
        <taxon>Ascomycota</taxon>
        <taxon>Pezizomycotina</taxon>
        <taxon>Eurotiomycetes</taxon>
        <taxon>Eurotiomycetidae</taxon>
        <taxon>Eurotiales</taxon>
        <taxon>Aspergillaceae</taxon>
        <taxon>Aspergillus</taxon>
        <taxon>Aspergillus subgen. Circumdati</taxon>
    </lineage>
</organism>
<protein>
    <submittedName>
        <fullName evidence="3">Uncharacterized protein</fullName>
    </submittedName>
</protein>
<evidence type="ECO:0000313" key="4">
    <source>
        <dbReference type="Proteomes" id="UP000234275"/>
    </source>
</evidence>
<evidence type="ECO:0000256" key="1">
    <source>
        <dbReference type="SAM" id="MobiDB-lite"/>
    </source>
</evidence>
<accession>A0A2I2GI46</accession>
<gene>
    <name evidence="3" type="ORF">P170DRAFT_106165</name>
</gene>
<sequence length="118" mass="12881">MNPQFLSLLLGTLTLAIPIPVPSHGVFVTNNNIDNPINNIHPTPTPEPPVDPPPTVAFISNINTHSYYQPQRQHLLSVPPSPKPDKTPPHRPHPPKGKNPRGNGMCPIQSHHSNQSQG</sequence>
<reference evidence="3 4" key="1">
    <citation type="submission" date="2016-12" db="EMBL/GenBank/DDBJ databases">
        <title>The genomes of Aspergillus section Nigri reveals drivers in fungal speciation.</title>
        <authorList>
            <consortium name="DOE Joint Genome Institute"/>
            <person name="Vesth T.C."/>
            <person name="Nybo J."/>
            <person name="Theobald S."/>
            <person name="Brandl J."/>
            <person name="Frisvad J.C."/>
            <person name="Nielsen K.F."/>
            <person name="Lyhne E.K."/>
            <person name="Kogle M.E."/>
            <person name="Kuo A."/>
            <person name="Riley R."/>
            <person name="Clum A."/>
            <person name="Nolan M."/>
            <person name="Lipzen A."/>
            <person name="Salamov A."/>
            <person name="Henrissat B."/>
            <person name="Wiebenga A."/>
            <person name="De Vries R.P."/>
            <person name="Grigoriev I.V."/>
            <person name="Mortensen U.H."/>
            <person name="Andersen M.R."/>
            <person name="Baker S.E."/>
        </authorList>
    </citation>
    <scope>NUCLEOTIDE SEQUENCE [LARGE SCALE GENOMIC DNA]</scope>
    <source>
        <strain evidence="3 4">IBT 23096</strain>
    </source>
</reference>
<dbReference type="RefSeq" id="XP_024707852.1">
    <property type="nucleotide sequence ID" value="XM_024842294.1"/>
</dbReference>
<evidence type="ECO:0000313" key="3">
    <source>
        <dbReference type="EMBL" id="PLB52550.1"/>
    </source>
</evidence>
<dbReference type="AlphaFoldDB" id="A0A2I2GI46"/>
<dbReference type="VEuPathDB" id="FungiDB:P170DRAFT_106165"/>
<comment type="caution">
    <text evidence="3">The sequence shown here is derived from an EMBL/GenBank/DDBJ whole genome shotgun (WGS) entry which is preliminary data.</text>
</comment>
<evidence type="ECO:0000256" key="2">
    <source>
        <dbReference type="SAM" id="SignalP"/>
    </source>
</evidence>
<feature type="compositionally biased region" description="Basic residues" evidence="1">
    <location>
        <begin position="89"/>
        <end position="99"/>
    </location>
</feature>
<dbReference type="Proteomes" id="UP000234275">
    <property type="component" value="Unassembled WGS sequence"/>
</dbReference>
<name>A0A2I2GI46_9EURO</name>
<keyword evidence="4" id="KW-1185">Reference proteome</keyword>
<keyword evidence="2" id="KW-0732">Signal</keyword>
<feature type="region of interest" description="Disordered" evidence="1">
    <location>
        <begin position="70"/>
        <end position="118"/>
    </location>
</feature>